<name>A0A841JKB3_9SPHI</name>
<dbReference type="PANTHER" id="PTHR38471">
    <property type="entry name" value="FOUR HELIX BUNDLE PROTEIN"/>
    <property type="match status" value="1"/>
</dbReference>
<gene>
    <name evidence="1" type="ORF">HDF22_005538</name>
</gene>
<organism evidence="1 2">
    <name type="scientific">Mucilaginibacter lappiensis</name>
    <dbReference type="NCBI Taxonomy" id="354630"/>
    <lineage>
        <taxon>Bacteria</taxon>
        <taxon>Pseudomonadati</taxon>
        <taxon>Bacteroidota</taxon>
        <taxon>Sphingobacteriia</taxon>
        <taxon>Sphingobacteriales</taxon>
        <taxon>Sphingobacteriaceae</taxon>
        <taxon>Mucilaginibacter</taxon>
    </lineage>
</organism>
<dbReference type="PIRSF" id="PIRSF035652">
    <property type="entry name" value="CHP02436"/>
    <property type="match status" value="1"/>
</dbReference>
<dbReference type="RefSeq" id="WP_183589899.1">
    <property type="nucleotide sequence ID" value="NZ_JACHCA010000023.1"/>
</dbReference>
<protein>
    <submittedName>
        <fullName evidence="1">Four helix bundle protein</fullName>
    </submittedName>
</protein>
<proteinExistence type="predicted"/>
<dbReference type="PANTHER" id="PTHR38471:SF2">
    <property type="entry name" value="FOUR HELIX BUNDLE PROTEIN"/>
    <property type="match status" value="1"/>
</dbReference>
<dbReference type="InterPro" id="IPR012657">
    <property type="entry name" value="23S_rRNA-intervening_sequence"/>
</dbReference>
<accession>A0A841JKB3</accession>
<dbReference type="NCBIfam" id="TIGR02436">
    <property type="entry name" value="four helix bundle protein"/>
    <property type="match status" value="1"/>
</dbReference>
<evidence type="ECO:0000313" key="2">
    <source>
        <dbReference type="Proteomes" id="UP000548326"/>
    </source>
</evidence>
<dbReference type="Pfam" id="PF05635">
    <property type="entry name" value="23S_rRNA_IVP"/>
    <property type="match status" value="1"/>
</dbReference>
<dbReference type="Proteomes" id="UP000548326">
    <property type="component" value="Unassembled WGS sequence"/>
</dbReference>
<dbReference type="AlphaFoldDB" id="A0A841JKB3"/>
<dbReference type="EMBL" id="JACHCA010000023">
    <property type="protein sequence ID" value="MBB6131387.1"/>
    <property type="molecule type" value="Genomic_DNA"/>
</dbReference>
<comment type="caution">
    <text evidence="1">The sequence shown here is derived from an EMBL/GenBank/DDBJ whole genome shotgun (WGS) entry which is preliminary data.</text>
</comment>
<evidence type="ECO:0000313" key="1">
    <source>
        <dbReference type="EMBL" id="MBB6131387.1"/>
    </source>
</evidence>
<dbReference type="SUPFAM" id="SSF158446">
    <property type="entry name" value="IVS-encoded protein-like"/>
    <property type="match status" value="1"/>
</dbReference>
<dbReference type="InterPro" id="IPR036583">
    <property type="entry name" value="23S_rRNA_IVS_sf"/>
</dbReference>
<reference evidence="1 2" key="1">
    <citation type="submission" date="2020-08" db="EMBL/GenBank/DDBJ databases">
        <title>Genomic Encyclopedia of Type Strains, Phase IV (KMG-V): Genome sequencing to study the core and pangenomes of soil and plant-associated prokaryotes.</title>
        <authorList>
            <person name="Whitman W."/>
        </authorList>
    </citation>
    <scope>NUCLEOTIDE SEQUENCE [LARGE SCALE GENOMIC DNA]</scope>
    <source>
        <strain evidence="1 2">MP601</strain>
    </source>
</reference>
<sequence length="126" mass="14478">MDKAELKRRTQRFAIDVIKFIESLPRKRSLDVLSNQLIRCATSIGANYRSACRGKSTADFINKIIIVEEEADEFIYWLELMEESELVNSIGITILKKEANELTAIFTAIGKTAREKQRLNKLEVKK</sequence>
<dbReference type="Gene3D" id="1.20.1440.60">
    <property type="entry name" value="23S rRNA-intervening sequence"/>
    <property type="match status" value="1"/>
</dbReference>